<organism evidence="1 2">
    <name type="scientific">Microbacterium resistens</name>
    <dbReference type="NCBI Taxonomy" id="156977"/>
    <lineage>
        <taxon>Bacteria</taxon>
        <taxon>Bacillati</taxon>
        <taxon>Actinomycetota</taxon>
        <taxon>Actinomycetes</taxon>
        <taxon>Micrococcales</taxon>
        <taxon>Microbacteriaceae</taxon>
        <taxon>Microbacterium</taxon>
    </lineage>
</organism>
<gene>
    <name evidence="1" type="ORF">K8F61_00675</name>
</gene>
<dbReference type="Proteomes" id="UP001199642">
    <property type="component" value="Chromosome"/>
</dbReference>
<protein>
    <submittedName>
        <fullName evidence="1">Uncharacterized protein</fullName>
    </submittedName>
</protein>
<sequence>MATYGELDTIIGQMKKAAIDCWMADQDFDPTWGNADWSYNKWGWAPYQYRRPAADGSGGGQSVGYGDGVTCEAQFDEIRSAIDSLVERWKGLPTGSAAEGPQGQNAAAAAILGSGGAGPSVQNSGEISDANNKVYGAVQEMKGLFVAPFLMKYCTKTSTIQSGLAQANVILHANYSAQAAMWTAVRNDVATICDNARKAWKTQAETAAAENAKFQLSVAGAVVSAVAAVVTAPTGLGVAVGALATVAAGITTAVAKVSENAAVEISGNSYSSIYKSTAEALNKLNESITAQERALNDAMTEAMNTIHGNIADYNLDAVSLGDIPATDGTMRMDRTLSSTASSHMVLVDEALAEARTALGSPPGSNPTPRSSLVGVYQGTHASATALWTLTARCLELTSAEYNRGRMLFDATVEDYFSADASAKQKVAELLADEALTTEVGV</sequence>
<evidence type="ECO:0000313" key="2">
    <source>
        <dbReference type="Proteomes" id="UP001199642"/>
    </source>
</evidence>
<dbReference type="RefSeq" id="WP_219085837.1">
    <property type="nucleotide sequence ID" value="NZ_CP082781.1"/>
</dbReference>
<reference evidence="1 2" key="1">
    <citation type="submission" date="2023-01" db="EMBL/GenBank/DDBJ databases">
        <title>Characterization of estradiol degrading bacteria Microbacterium sp. MZT7 and reveal degrading genes through genome analysis.</title>
        <authorList>
            <person name="Hao P."/>
            <person name="Gao Y."/>
        </authorList>
    </citation>
    <scope>NUCLEOTIDE SEQUENCE [LARGE SCALE GENOMIC DNA]</scope>
    <source>
        <strain evidence="1 2">MZT7</strain>
    </source>
</reference>
<keyword evidence="2" id="KW-1185">Reference proteome</keyword>
<dbReference type="EMBL" id="CP082781">
    <property type="protein sequence ID" value="UGS26785.1"/>
    <property type="molecule type" value="Genomic_DNA"/>
</dbReference>
<name>A0ABY3RU28_9MICO</name>
<evidence type="ECO:0000313" key="1">
    <source>
        <dbReference type="EMBL" id="UGS26785.1"/>
    </source>
</evidence>
<proteinExistence type="predicted"/>
<accession>A0ABY3RU28</accession>